<name>A0AAV4TWY8_CAEEX</name>
<sequence>MISKKGLPRKIFHIKFVLHLEEFEHEWGSLFIPPHNFLRKTWLKRYCALYNASNHGIQRIELFETEEAYVKQNPSKIIPLIDCWKVTPLPQKHQANVFEVRTK</sequence>
<organism evidence="1 2">
    <name type="scientific">Caerostris extrusa</name>
    <name type="common">Bark spider</name>
    <name type="synonym">Caerostris bankana</name>
    <dbReference type="NCBI Taxonomy" id="172846"/>
    <lineage>
        <taxon>Eukaryota</taxon>
        <taxon>Metazoa</taxon>
        <taxon>Ecdysozoa</taxon>
        <taxon>Arthropoda</taxon>
        <taxon>Chelicerata</taxon>
        <taxon>Arachnida</taxon>
        <taxon>Araneae</taxon>
        <taxon>Araneomorphae</taxon>
        <taxon>Entelegynae</taxon>
        <taxon>Araneoidea</taxon>
        <taxon>Araneidae</taxon>
        <taxon>Caerostris</taxon>
    </lineage>
</organism>
<proteinExistence type="predicted"/>
<reference evidence="1 2" key="1">
    <citation type="submission" date="2021-06" db="EMBL/GenBank/DDBJ databases">
        <title>Caerostris extrusa draft genome.</title>
        <authorList>
            <person name="Kono N."/>
            <person name="Arakawa K."/>
        </authorList>
    </citation>
    <scope>NUCLEOTIDE SEQUENCE [LARGE SCALE GENOMIC DNA]</scope>
</reference>
<dbReference type="AlphaFoldDB" id="A0AAV4TWY8"/>
<evidence type="ECO:0000313" key="2">
    <source>
        <dbReference type="Proteomes" id="UP001054945"/>
    </source>
</evidence>
<comment type="caution">
    <text evidence="1">The sequence shown here is derived from an EMBL/GenBank/DDBJ whole genome shotgun (WGS) entry which is preliminary data.</text>
</comment>
<dbReference type="EMBL" id="BPLR01011850">
    <property type="protein sequence ID" value="GIY49547.1"/>
    <property type="molecule type" value="Genomic_DNA"/>
</dbReference>
<accession>A0AAV4TWY8</accession>
<evidence type="ECO:0000313" key="1">
    <source>
        <dbReference type="EMBL" id="GIY49547.1"/>
    </source>
</evidence>
<protein>
    <submittedName>
        <fullName evidence="1">Uncharacterized protein</fullName>
    </submittedName>
</protein>
<gene>
    <name evidence="1" type="ORF">CEXT_352661</name>
</gene>
<dbReference type="SUPFAM" id="SSF50729">
    <property type="entry name" value="PH domain-like"/>
    <property type="match status" value="1"/>
</dbReference>
<dbReference type="Proteomes" id="UP001054945">
    <property type="component" value="Unassembled WGS sequence"/>
</dbReference>
<dbReference type="Gene3D" id="2.30.29.30">
    <property type="entry name" value="Pleckstrin-homology domain (PH domain)/Phosphotyrosine-binding domain (PTB)"/>
    <property type="match status" value="1"/>
</dbReference>
<dbReference type="InterPro" id="IPR011993">
    <property type="entry name" value="PH-like_dom_sf"/>
</dbReference>
<keyword evidence="2" id="KW-1185">Reference proteome</keyword>